<evidence type="ECO:0000313" key="3">
    <source>
        <dbReference type="Proteomes" id="UP001193035"/>
    </source>
</evidence>
<organism evidence="2 3">
    <name type="scientific">Ruegeria sediminis</name>
    <dbReference type="NCBI Taxonomy" id="2583820"/>
    <lineage>
        <taxon>Bacteria</taxon>
        <taxon>Pseudomonadati</taxon>
        <taxon>Pseudomonadota</taxon>
        <taxon>Alphaproteobacteria</taxon>
        <taxon>Rhodobacterales</taxon>
        <taxon>Roseobacteraceae</taxon>
        <taxon>Ruegeria</taxon>
    </lineage>
</organism>
<gene>
    <name evidence="2" type="ORF">FGK63_13770</name>
</gene>
<dbReference type="RefSeq" id="WP_138843175.1">
    <property type="nucleotide sequence ID" value="NZ_VCPD01000004.1"/>
</dbReference>
<feature type="compositionally biased region" description="Pro residues" evidence="1">
    <location>
        <begin position="430"/>
        <end position="441"/>
    </location>
</feature>
<evidence type="ECO:0000256" key="1">
    <source>
        <dbReference type="SAM" id="MobiDB-lite"/>
    </source>
</evidence>
<comment type="caution">
    <text evidence="2">The sequence shown here is derived from an EMBL/GenBank/DDBJ whole genome shotgun (WGS) entry which is preliminary data.</text>
</comment>
<dbReference type="Proteomes" id="UP001193035">
    <property type="component" value="Unassembled WGS sequence"/>
</dbReference>
<dbReference type="Gene3D" id="3.40.50.300">
    <property type="entry name" value="P-loop containing nucleotide triphosphate hydrolases"/>
    <property type="match status" value="1"/>
</dbReference>
<dbReference type="InterPro" id="IPR027417">
    <property type="entry name" value="P-loop_NTPase"/>
</dbReference>
<dbReference type="EMBL" id="VCPD01000004">
    <property type="protein sequence ID" value="TMV07168.1"/>
    <property type="molecule type" value="Genomic_DNA"/>
</dbReference>
<reference evidence="2 3" key="1">
    <citation type="submission" date="2019-05" db="EMBL/GenBank/DDBJ databases">
        <title>Ruegeria sp. nov., isolated from tidal flat.</title>
        <authorList>
            <person name="Kim W."/>
        </authorList>
    </citation>
    <scope>NUCLEOTIDE SEQUENCE [LARGE SCALE GENOMIC DNA]</scope>
    <source>
        <strain evidence="2 3">CAU 1488</strain>
    </source>
</reference>
<keyword evidence="3" id="KW-1185">Reference proteome</keyword>
<protein>
    <submittedName>
        <fullName evidence="2">Nodulation protein NodH</fullName>
    </submittedName>
</protein>
<evidence type="ECO:0000313" key="2">
    <source>
        <dbReference type="EMBL" id="TMV07168.1"/>
    </source>
</evidence>
<dbReference type="InterPro" id="IPR005331">
    <property type="entry name" value="Sulfotransferase"/>
</dbReference>
<dbReference type="Pfam" id="PF03567">
    <property type="entry name" value="Sulfotransfer_2"/>
    <property type="match status" value="1"/>
</dbReference>
<dbReference type="SUPFAM" id="SSF52540">
    <property type="entry name" value="P-loop containing nucleoside triphosphate hydrolases"/>
    <property type="match status" value="1"/>
</dbReference>
<feature type="region of interest" description="Disordered" evidence="1">
    <location>
        <begin position="424"/>
        <end position="444"/>
    </location>
</feature>
<proteinExistence type="predicted"/>
<accession>A0ABY2WWN8</accession>
<sequence>MTATFDYFVIFAEMRTGSNFLESNLNALDGVSCLGEVFNPHFIGHPNRTEVLGITQPERDADPAALLDAIRKMPDGLAGFRFFHDHDPRVPDLVLDDPRCAKIILTRNPLDSYVSWKIAQQTGQWKLTNIKRRREALAEFDADEFCQYVANLQDFQLRLLNALQRSGQTPFYLAYEDLQDIDALNGLVKWLGLDTRLAQLDESLTRQNPGPIEDKVANPDQIAAGLAGLDRFNLTRTPNFEPRRGPAVPTYVAAADTALMYLPVRGGPEAEIVRWLAELDGVEPDALITGMNRKQANRWMRANRGHRRFTVVRHPLLRAHSVFCRRILNTGPGSYTRIRNTLRRQFRLPIPEKAPDQEYSLDQHRAAFAAFLEFLRMNLAGQTPIRVDGNWCSQSQTLSSFADFAPPDQVLREDEMKSALPDLARQLGHPDPPTPRDPLPDSPVSLSDIHDAELEALAADIYQRDYLLFGFENWKPA</sequence>
<name>A0ABY2WWN8_9RHOB</name>